<reference evidence="1" key="2">
    <citation type="submission" date="2012-09" db="EMBL/GenBank/DDBJ databases">
        <title>The complete sequence of Psychroflexus torquis an extreme psychrophile from sea-ice that is stimulated by light.</title>
        <authorList>
            <person name="Feng S."/>
            <person name="Powell S.M."/>
            <person name="Bowman J.P."/>
        </authorList>
    </citation>
    <scope>NUCLEOTIDE SEQUENCE [LARGE SCALE GENOMIC DNA]</scope>
    <source>
        <strain evidence="1">ATCC 700755</strain>
    </source>
</reference>
<dbReference type="EMBL" id="CP003879">
    <property type="protein sequence ID" value="AFU67748.1"/>
    <property type="molecule type" value="Genomic_DNA"/>
</dbReference>
<gene>
    <name evidence="1" type="ordered locus">P700755_000744</name>
</gene>
<reference evidence="1" key="1">
    <citation type="submission" date="2006-03" db="EMBL/GenBank/DDBJ databases">
        <authorList>
            <person name="Bowman J."/>
            <person name="Ferriera S."/>
            <person name="Johnson J."/>
            <person name="Kravitz S."/>
            <person name="Halpern A."/>
            <person name="Remington K."/>
            <person name="Beeson K."/>
            <person name="Tran B."/>
            <person name="Rogers Y.-H."/>
            <person name="Friedman R."/>
            <person name="Venter J.C."/>
        </authorList>
    </citation>
    <scope>NUCLEOTIDE SEQUENCE [LARGE SCALE GENOMIC DNA]</scope>
    <source>
        <strain evidence="1">ATCC 700755</strain>
    </source>
</reference>
<evidence type="ECO:0000313" key="2">
    <source>
        <dbReference type="Proteomes" id="UP000008514"/>
    </source>
</evidence>
<dbReference type="Proteomes" id="UP000008514">
    <property type="component" value="Chromosome"/>
</dbReference>
<dbReference type="KEGG" id="ptq:P700755_000744"/>
<dbReference type="HOGENOM" id="CLU_109269_0_0_10"/>
<keyword evidence="2" id="KW-1185">Reference proteome</keyword>
<organism evidence="1 2">
    <name type="scientific">Psychroflexus torquis (strain ATCC 700755 / CIP 106069 / ACAM 623)</name>
    <dbReference type="NCBI Taxonomy" id="313595"/>
    <lineage>
        <taxon>Bacteria</taxon>
        <taxon>Pseudomonadati</taxon>
        <taxon>Bacteroidota</taxon>
        <taxon>Flavobacteriia</taxon>
        <taxon>Flavobacteriales</taxon>
        <taxon>Flavobacteriaceae</taxon>
        <taxon>Psychroflexus</taxon>
    </lineage>
</organism>
<accession>K4ICZ4</accession>
<protein>
    <submittedName>
        <fullName evidence="1">Uncharacterized protein</fullName>
    </submittedName>
</protein>
<sequence>MCNTLRDTSHSLNVSHDTKKTLRKLILLILILNLSCKSQYSTPELKAHFSADQIADLQKITEFFESQICKTNQTDFKNCFEPILPNLIDFGYKPIFKFIDFQLQKELYKSIGEKTFNEIWNFCKTTKLKTNEKYQSLCPKGVEGKYADFLLAVGQENKFVKKYAERLIASGDFESSALLQQWIYTNKESFDLENPNIKLLIAIHFLSINDQEKRTE</sequence>
<evidence type="ECO:0000313" key="1">
    <source>
        <dbReference type="EMBL" id="AFU67748.1"/>
    </source>
</evidence>
<dbReference type="eggNOG" id="ENOG5030FK5">
    <property type="taxonomic scope" value="Bacteria"/>
</dbReference>
<name>K4ICZ4_PSYTT</name>
<proteinExistence type="predicted"/>
<dbReference type="AlphaFoldDB" id="K4ICZ4"/>